<sequence length="47" mass="5086">MLHQAGLHQASIRGIRGKKSFIKQGPINPASEPSVYSVVEKISLKSP</sequence>
<gene>
    <name evidence="1" type="ORF">Rhal01_03117</name>
</gene>
<name>A0ABP9V4U0_9BACT</name>
<dbReference type="Proteomes" id="UP001424741">
    <property type="component" value="Unassembled WGS sequence"/>
</dbReference>
<protein>
    <submittedName>
        <fullName evidence="1">Uncharacterized protein</fullName>
    </submittedName>
</protein>
<accession>A0ABP9V4U0</accession>
<dbReference type="EMBL" id="BAABRL010000010">
    <property type="protein sequence ID" value="GAA5496929.1"/>
    <property type="molecule type" value="Genomic_DNA"/>
</dbReference>
<organism evidence="1 2">
    <name type="scientific">Rubritalea halochordaticola</name>
    <dbReference type="NCBI Taxonomy" id="714537"/>
    <lineage>
        <taxon>Bacteria</taxon>
        <taxon>Pseudomonadati</taxon>
        <taxon>Verrucomicrobiota</taxon>
        <taxon>Verrucomicrobiia</taxon>
        <taxon>Verrucomicrobiales</taxon>
        <taxon>Rubritaleaceae</taxon>
        <taxon>Rubritalea</taxon>
    </lineage>
</organism>
<reference evidence="1 2" key="1">
    <citation type="submission" date="2024-02" db="EMBL/GenBank/DDBJ databases">
        <title>Rubritalea halochordaticola NBRC 107102.</title>
        <authorList>
            <person name="Ichikawa N."/>
            <person name="Katano-Makiyama Y."/>
            <person name="Hidaka K."/>
        </authorList>
    </citation>
    <scope>NUCLEOTIDE SEQUENCE [LARGE SCALE GENOMIC DNA]</scope>
    <source>
        <strain evidence="1 2">NBRC 107102</strain>
    </source>
</reference>
<comment type="caution">
    <text evidence="1">The sequence shown here is derived from an EMBL/GenBank/DDBJ whole genome shotgun (WGS) entry which is preliminary data.</text>
</comment>
<evidence type="ECO:0000313" key="1">
    <source>
        <dbReference type="EMBL" id="GAA5496929.1"/>
    </source>
</evidence>
<keyword evidence="2" id="KW-1185">Reference proteome</keyword>
<evidence type="ECO:0000313" key="2">
    <source>
        <dbReference type="Proteomes" id="UP001424741"/>
    </source>
</evidence>
<proteinExistence type="predicted"/>